<gene>
    <name evidence="1" type="ORF">GCM10010339_87020</name>
</gene>
<keyword evidence="2" id="KW-1185">Reference proteome</keyword>
<evidence type="ECO:0000313" key="1">
    <source>
        <dbReference type="EMBL" id="GHE14767.1"/>
    </source>
</evidence>
<dbReference type="AlphaFoldDB" id="A0A918YSR7"/>
<reference evidence="1" key="2">
    <citation type="submission" date="2020-09" db="EMBL/GenBank/DDBJ databases">
        <authorList>
            <person name="Sun Q."/>
            <person name="Ohkuma M."/>
        </authorList>
    </citation>
    <scope>NUCLEOTIDE SEQUENCE</scope>
    <source>
        <strain evidence="1">JCM 4714</strain>
    </source>
</reference>
<organism evidence="1 2">
    <name type="scientific">Streptomyces alanosinicus</name>
    <dbReference type="NCBI Taxonomy" id="68171"/>
    <lineage>
        <taxon>Bacteria</taxon>
        <taxon>Bacillati</taxon>
        <taxon>Actinomycetota</taxon>
        <taxon>Actinomycetes</taxon>
        <taxon>Kitasatosporales</taxon>
        <taxon>Streptomycetaceae</taxon>
        <taxon>Streptomyces</taxon>
    </lineage>
</organism>
<dbReference type="Proteomes" id="UP000655443">
    <property type="component" value="Unassembled WGS sequence"/>
</dbReference>
<dbReference type="EMBL" id="BMVG01000053">
    <property type="protein sequence ID" value="GHE14767.1"/>
    <property type="molecule type" value="Genomic_DNA"/>
</dbReference>
<comment type="caution">
    <text evidence="1">The sequence shown here is derived from an EMBL/GenBank/DDBJ whole genome shotgun (WGS) entry which is preliminary data.</text>
</comment>
<sequence length="98" mass="11407">MEQFGDPSRGTEVLRDIGERSTQFMTGPVSFHCRQGTCRVCKVGRYVAGQIWARPHWRNGIKQYYRMRRSNLPQAKLVSDGIEISGPNKAHWFRHPYL</sequence>
<evidence type="ECO:0000313" key="2">
    <source>
        <dbReference type="Proteomes" id="UP000655443"/>
    </source>
</evidence>
<proteinExistence type="predicted"/>
<protein>
    <submittedName>
        <fullName evidence="1">Uncharacterized protein</fullName>
    </submittedName>
</protein>
<reference evidence="1" key="1">
    <citation type="journal article" date="2014" name="Int. J. Syst. Evol. Microbiol.">
        <title>Complete genome sequence of Corynebacterium casei LMG S-19264T (=DSM 44701T), isolated from a smear-ripened cheese.</title>
        <authorList>
            <consortium name="US DOE Joint Genome Institute (JGI-PGF)"/>
            <person name="Walter F."/>
            <person name="Albersmeier A."/>
            <person name="Kalinowski J."/>
            <person name="Ruckert C."/>
        </authorList>
    </citation>
    <scope>NUCLEOTIDE SEQUENCE</scope>
    <source>
        <strain evidence="1">JCM 4714</strain>
    </source>
</reference>
<name>A0A918YSR7_9ACTN</name>
<accession>A0A918YSR7</accession>